<name>A0AA42B4V0_PAPNU</name>
<accession>A0AA42B4V0</accession>
<evidence type="ECO:0000313" key="2">
    <source>
        <dbReference type="EMBL" id="MCL7051493.1"/>
    </source>
</evidence>
<evidence type="ECO:0000313" key="3">
    <source>
        <dbReference type="Proteomes" id="UP001177140"/>
    </source>
</evidence>
<dbReference type="EMBL" id="JAJJMA010339032">
    <property type="protein sequence ID" value="MCL7051493.1"/>
    <property type="molecule type" value="Genomic_DNA"/>
</dbReference>
<organism evidence="2 3">
    <name type="scientific">Papaver nudicaule</name>
    <name type="common">Iceland poppy</name>
    <dbReference type="NCBI Taxonomy" id="74823"/>
    <lineage>
        <taxon>Eukaryota</taxon>
        <taxon>Viridiplantae</taxon>
        <taxon>Streptophyta</taxon>
        <taxon>Embryophyta</taxon>
        <taxon>Tracheophyta</taxon>
        <taxon>Spermatophyta</taxon>
        <taxon>Magnoliopsida</taxon>
        <taxon>Ranunculales</taxon>
        <taxon>Papaveraceae</taxon>
        <taxon>Papaveroideae</taxon>
        <taxon>Papaver</taxon>
    </lineage>
</organism>
<gene>
    <name evidence="2" type="ORF">MKW94_023917</name>
</gene>
<dbReference type="Proteomes" id="UP001177140">
    <property type="component" value="Unassembled WGS sequence"/>
</dbReference>
<dbReference type="Pfam" id="PF13456">
    <property type="entry name" value="RVT_3"/>
    <property type="match status" value="1"/>
</dbReference>
<proteinExistence type="predicted"/>
<sequence>ICRLSEGVGNATNNVAEYRGMLLGVKHAMNEGYERISVQGDSKLVTNQVEGHWRTRNENMQTLCNEVQGLKGNFESFEARHIHRDYNGDADVQANRGVNLRDGEVRVYKG</sequence>
<comment type="caution">
    <text evidence="2">The sequence shown here is derived from an EMBL/GenBank/DDBJ whole genome shotgun (WGS) entry which is preliminary data.</text>
</comment>
<dbReference type="PANTHER" id="PTHR48475">
    <property type="entry name" value="RIBONUCLEASE H"/>
    <property type="match status" value="1"/>
</dbReference>
<protein>
    <recommendedName>
        <fullName evidence="1">RNase H type-1 domain-containing protein</fullName>
    </recommendedName>
</protein>
<dbReference type="GO" id="GO:0003676">
    <property type="term" value="F:nucleic acid binding"/>
    <property type="evidence" value="ECO:0007669"/>
    <property type="project" value="InterPro"/>
</dbReference>
<dbReference type="InterPro" id="IPR036397">
    <property type="entry name" value="RNaseH_sf"/>
</dbReference>
<dbReference type="CDD" id="cd09279">
    <property type="entry name" value="RNase_HI_like"/>
    <property type="match status" value="1"/>
</dbReference>
<dbReference type="GO" id="GO:0004523">
    <property type="term" value="F:RNA-DNA hybrid ribonuclease activity"/>
    <property type="evidence" value="ECO:0007669"/>
    <property type="project" value="InterPro"/>
</dbReference>
<dbReference type="AlphaFoldDB" id="A0AA42B4V0"/>
<feature type="non-terminal residue" evidence="2">
    <location>
        <position position="110"/>
    </location>
</feature>
<dbReference type="InterPro" id="IPR002156">
    <property type="entry name" value="RNaseH_domain"/>
</dbReference>
<dbReference type="Gene3D" id="3.30.420.10">
    <property type="entry name" value="Ribonuclease H-like superfamily/Ribonuclease H"/>
    <property type="match status" value="1"/>
</dbReference>
<evidence type="ECO:0000259" key="1">
    <source>
        <dbReference type="Pfam" id="PF13456"/>
    </source>
</evidence>
<dbReference type="PANTHER" id="PTHR48475:SF1">
    <property type="entry name" value="RNASE H TYPE-1 DOMAIN-CONTAINING PROTEIN"/>
    <property type="match status" value="1"/>
</dbReference>
<dbReference type="SUPFAM" id="SSF53098">
    <property type="entry name" value="Ribonuclease H-like"/>
    <property type="match status" value="1"/>
</dbReference>
<dbReference type="InterPro" id="IPR012337">
    <property type="entry name" value="RNaseH-like_sf"/>
</dbReference>
<keyword evidence="3" id="KW-1185">Reference proteome</keyword>
<reference evidence="2" key="1">
    <citation type="submission" date="2022-03" db="EMBL/GenBank/DDBJ databases">
        <title>A functionally conserved STORR gene fusion in Papaver species that diverged 16.8 million years ago.</title>
        <authorList>
            <person name="Catania T."/>
        </authorList>
    </citation>
    <scope>NUCLEOTIDE SEQUENCE</scope>
    <source>
        <strain evidence="2">S-191538</strain>
    </source>
</reference>
<feature type="domain" description="RNase H type-1" evidence="1">
    <location>
        <begin position="9"/>
        <end position="96"/>
    </location>
</feature>